<keyword evidence="5 7" id="KW-0472">Membrane</keyword>
<evidence type="ECO:0000256" key="2">
    <source>
        <dbReference type="ARBA" id="ARBA00022475"/>
    </source>
</evidence>
<evidence type="ECO:0000259" key="8">
    <source>
        <dbReference type="Pfam" id="PF09335"/>
    </source>
</evidence>
<keyword evidence="2" id="KW-1003">Cell membrane</keyword>
<feature type="transmembrane region" description="Helical" evidence="7">
    <location>
        <begin position="50"/>
        <end position="71"/>
    </location>
</feature>
<dbReference type="Proteomes" id="UP000055019">
    <property type="component" value="Unassembled WGS sequence"/>
</dbReference>
<evidence type="ECO:0000313" key="10">
    <source>
        <dbReference type="Proteomes" id="UP000055019"/>
    </source>
</evidence>
<evidence type="ECO:0000256" key="5">
    <source>
        <dbReference type="ARBA" id="ARBA00023136"/>
    </source>
</evidence>
<keyword evidence="10" id="KW-1185">Reference proteome</keyword>
<comment type="subcellular location">
    <subcellularLocation>
        <location evidence="1">Cell membrane</location>
        <topology evidence="1">Multi-pass membrane protein</topology>
    </subcellularLocation>
</comment>
<evidence type="ECO:0000256" key="7">
    <source>
        <dbReference type="SAM" id="Phobius"/>
    </source>
</evidence>
<dbReference type="PANTHER" id="PTHR42709">
    <property type="entry name" value="ALKALINE PHOSPHATASE LIKE PROTEIN"/>
    <property type="match status" value="1"/>
</dbReference>
<evidence type="ECO:0000313" key="9">
    <source>
        <dbReference type="EMBL" id="SAL71142.1"/>
    </source>
</evidence>
<dbReference type="InterPro" id="IPR032816">
    <property type="entry name" value="VTT_dom"/>
</dbReference>
<dbReference type="Pfam" id="PF09335">
    <property type="entry name" value="VTT_dom"/>
    <property type="match status" value="1"/>
</dbReference>
<gene>
    <name evidence="9" type="ORF">AWB74_04193</name>
</gene>
<dbReference type="OrthoDB" id="21108at2"/>
<evidence type="ECO:0000256" key="4">
    <source>
        <dbReference type="ARBA" id="ARBA00022989"/>
    </source>
</evidence>
<name>A0A158JQI4_9BURK</name>
<dbReference type="GO" id="GO:0005886">
    <property type="term" value="C:plasma membrane"/>
    <property type="evidence" value="ECO:0007669"/>
    <property type="project" value="UniProtKB-SubCell"/>
</dbReference>
<reference evidence="9" key="1">
    <citation type="submission" date="2016-01" db="EMBL/GenBank/DDBJ databases">
        <authorList>
            <person name="Peeters C."/>
        </authorList>
    </citation>
    <scope>NUCLEOTIDE SEQUENCE [LARGE SCALE GENOMIC DNA]</scope>
    <source>
        <strain evidence="9">LMG 29317</strain>
    </source>
</reference>
<keyword evidence="3 7" id="KW-0812">Transmembrane</keyword>
<proteinExistence type="predicted"/>
<organism evidence="9 10">
    <name type="scientific">Caballeronia arvi</name>
    <dbReference type="NCBI Taxonomy" id="1777135"/>
    <lineage>
        <taxon>Bacteria</taxon>
        <taxon>Pseudomonadati</taxon>
        <taxon>Pseudomonadota</taxon>
        <taxon>Betaproteobacteria</taxon>
        <taxon>Burkholderiales</taxon>
        <taxon>Burkholderiaceae</taxon>
        <taxon>Caballeronia</taxon>
    </lineage>
</organism>
<dbReference type="AlphaFoldDB" id="A0A158JQI4"/>
<feature type="transmembrane region" description="Helical" evidence="7">
    <location>
        <begin position="173"/>
        <end position="193"/>
    </location>
</feature>
<keyword evidence="4 7" id="KW-1133">Transmembrane helix</keyword>
<comment type="caution">
    <text evidence="9">The sequence shown here is derived from an EMBL/GenBank/DDBJ whole genome shotgun (WGS) entry which is preliminary data.</text>
</comment>
<dbReference type="RefSeq" id="WP_061148636.1">
    <property type="nucleotide sequence ID" value="NZ_FCOM02000018.1"/>
</dbReference>
<feature type="transmembrane region" description="Helical" evidence="7">
    <location>
        <begin position="131"/>
        <end position="153"/>
    </location>
</feature>
<dbReference type="EMBL" id="FCOM02000018">
    <property type="protein sequence ID" value="SAL71142.1"/>
    <property type="molecule type" value="Genomic_DNA"/>
</dbReference>
<evidence type="ECO:0000256" key="6">
    <source>
        <dbReference type="SAM" id="MobiDB-lite"/>
    </source>
</evidence>
<feature type="region of interest" description="Disordered" evidence="6">
    <location>
        <begin position="198"/>
        <end position="217"/>
    </location>
</feature>
<feature type="domain" description="VTT" evidence="8">
    <location>
        <begin position="30"/>
        <end position="156"/>
    </location>
</feature>
<sequence length="217" mass="22718">MIQIPPSAIVQWGGAAVFANVLLTRLGVPVPSAPLLVFAGSVVATGRLSFAHVLLAALCGALLGDSVWFAAGRVYGRRLVAALSRRSYAVDTGMRTAGDLFERHGAPIVALSKFVPGLGLVTPPLMGTTQIAALAFFFWDTAGIVAWASFWTLGGALFERQLHLAVLALESHGATVVDLLAAVALLYCCYRLMRRREPRARPGPSGPSGPGPRDGGG</sequence>
<evidence type="ECO:0000256" key="1">
    <source>
        <dbReference type="ARBA" id="ARBA00004651"/>
    </source>
</evidence>
<dbReference type="InterPro" id="IPR051311">
    <property type="entry name" value="DedA_domain"/>
</dbReference>
<accession>A0A158JQI4</accession>
<dbReference type="PANTHER" id="PTHR42709:SF6">
    <property type="entry name" value="UNDECAPRENYL PHOSPHATE TRANSPORTER A"/>
    <property type="match status" value="1"/>
</dbReference>
<protein>
    <submittedName>
        <fullName evidence="9">Membrane-associated protein</fullName>
    </submittedName>
</protein>
<evidence type="ECO:0000256" key="3">
    <source>
        <dbReference type="ARBA" id="ARBA00022692"/>
    </source>
</evidence>